<keyword evidence="6 10" id="KW-0229">DNA integration</keyword>
<dbReference type="InterPro" id="IPR010998">
    <property type="entry name" value="Integrase_recombinase_N"/>
</dbReference>
<dbReference type="Gene3D" id="1.10.443.10">
    <property type="entry name" value="Intergrase catalytic core"/>
    <property type="match status" value="1"/>
</dbReference>
<evidence type="ECO:0000259" key="11">
    <source>
        <dbReference type="PROSITE" id="PS51898"/>
    </source>
</evidence>
<evidence type="ECO:0000256" key="1">
    <source>
        <dbReference type="ARBA" id="ARBA00004496"/>
    </source>
</evidence>
<evidence type="ECO:0000256" key="2">
    <source>
        <dbReference type="ARBA" id="ARBA00010450"/>
    </source>
</evidence>
<evidence type="ECO:0000256" key="4">
    <source>
        <dbReference type="ARBA" id="ARBA00022618"/>
    </source>
</evidence>
<dbReference type="PATRIC" id="fig|1189621.3.peg.3195"/>
<evidence type="ECO:0000256" key="8">
    <source>
        <dbReference type="ARBA" id="ARBA00023172"/>
    </source>
</evidence>
<dbReference type="NCBIfam" id="NF040815">
    <property type="entry name" value="recomb_XerA_Arch"/>
    <property type="match status" value="1"/>
</dbReference>
<dbReference type="NCBIfam" id="TIGR02225">
    <property type="entry name" value="recomb_XerD"/>
    <property type="match status" value="1"/>
</dbReference>
<evidence type="ECO:0000256" key="10">
    <source>
        <dbReference type="HAMAP-Rule" id="MF_01808"/>
    </source>
</evidence>
<dbReference type="GO" id="GO:0003677">
    <property type="term" value="F:DNA binding"/>
    <property type="evidence" value="ECO:0007669"/>
    <property type="project" value="UniProtKB-UniRule"/>
</dbReference>
<feature type="active site" evidence="10">
    <location>
        <position position="149"/>
    </location>
</feature>
<evidence type="ECO:0000256" key="6">
    <source>
        <dbReference type="ARBA" id="ARBA00022908"/>
    </source>
</evidence>
<dbReference type="InterPro" id="IPR004107">
    <property type="entry name" value="Integrase_SAM-like_N"/>
</dbReference>
<dbReference type="NCBIfam" id="NF001399">
    <property type="entry name" value="PRK00283.1"/>
    <property type="match status" value="1"/>
</dbReference>
<feature type="domain" description="Tyr recombinase" evidence="11">
    <location>
        <begin position="109"/>
        <end position="292"/>
    </location>
</feature>
<dbReference type="GO" id="GO:0007059">
    <property type="term" value="P:chromosome segregation"/>
    <property type="evidence" value="ECO:0007669"/>
    <property type="project" value="UniProtKB-UniRule"/>
</dbReference>
<keyword evidence="8 10" id="KW-0233">DNA recombination</keyword>
<dbReference type="InterPro" id="IPR044068">
    <property type="entry name" value="CB"/>
</dbReference>
<comment type="similarity">
    <text evidence="2">Belongs to the 'phage' integrase family. XerD subfamily.</text>
</comment>
<evidence type="ECO:0000313" key="13">
    <source>
        <dbReference type="EMBL" id="EIM74812.1"/>
    </source>
</evidence>
<proteinExistence type="inferred from homology"/>
<feature type="active site" evidence="10">
    <location>
        <position position="270"/>
    </location>
</feature>
<dbReference type="AlphaFoldDB" id="I5BZ10"/>
<protein>
    <recommendedName>
        <fullName evidence="10">Tyrosine recombinase XerC</fullName>
    </recommendedName>
</protein>
<keyword evidence="3 10" id="KW-0963">Cytoplasm</keyword>
<comment type="similarity">
    <text evidence="10">Belongs to the 'phage' integrase family. XerC subfamily.</text>
</comment>
<keyword evidence="4 10" id="KW-0132">Cell division</keyword>
<dbReference type="PANTHER" id="PTHR30349:SF81">
    <property type="entry name" value="TYROSINE RECOMBINASE XERC"/>
    <property type="match status" value="1"/>
</dbReference>
<name>I5BZ10_9BACT</name>
<evidence type="ECO:0000256" key="9">
    <source>
        <dbReference type="ARBA" id="ARBA00023306"/>
    </source>
</evidence>
<dbReference type="Proteomes" id="UP000005551">
    <property type="component" value="Unassembled WGS sequence"/>
</dbReference>
<dbReference type="InterPro" id="IPR013762">
    <property type="entry name" value="Integrase-like_cat_sf"/>
</dbReference>
<evidence type="ECO:0000313" key="14">
    <source>
        <dbReference type="Proteomes" id="UP000005551"/>
    </source>
</evidence>
<dbReference type="Pfam" id="PF00589">
    <property type="entry name" value="Phage_integrase"/>
    <property type="match status" value="1"/>
</dbReference>
<feature type="domain" description="Core-binding (CB)" evidence="12">
    <location>
        <begin position="2"/>
        <end position="88"/>
    </location>
</feature>
<accession>I5BZ10</accession>
<gene>
    <name evidence="10" type="primary">xerC</name>
    <name evidence="13" type="ORF">A3SI_15336</name>
</gene>
<dbReference type="PANTHER" id="PTHR30349">
    <property type="entry name" value="PHAGE INTEGRASE-RELATED"/>
    <property type="match status" value="1"/>
</dbReference>
<dbReference type="InterPro" id="IPR050090">
    <property type="entry name" value="Tyrosine_recombinase_XerCD"/>
</dbReference>
<dbReference type="PROSITE" id="PS51900">
    <property type="entry name" value="CB"/>
    <property type="match status" value="1"/>
</dbReference>
<dbReference type="GO" id="GO:0006313">
    <property type="term" value="P:DNA transposition"/>
    <property type="evidence" value="ECO:0007669"/>
    <property type="project" value="UniProtKB-UniRule"/>
</dbReference>
<evidence type="ECO:0000256" key="7">
    <source>
        <dbReference type="ARBA" id="ARBA00023125"/>
    </source>
</evidence>
<dbReference type="RefSeq" id="WP_009056408.1">
    <property type="nucleotide sequence ID" value="NZ_AJYA01000039.1"/>
</dbReference>
<dbReference type="InterPro" id="IPR011932">
    <property type="entry name" value="Recomb_XerD"/>
</dbReference>
<dbReference type="InterPro" id="IPR023009">
    <property type="entry name" value="Tyrosine_recombinase_XerC/XerD"/>
</dbReference>
<comment type="subcellular location">
    <subcellularLocation>
        <location evidence="1 10">Cytoplasm</location>
    </subcellularLocation>
</comment>
<evidence type="ECO:0000256" key="5">
    <source>
        <dbReference type="ARBA" id="ARBA00022829"/>
    </source>
</evidence>
<dbReference type="InterPro" id="IPR011010">
    <property type="entry name" value="DNA_brk_join_enz"/>
</dbReference>
<dbReference type="Gene3D" id="1.10.150.130">
    <property type="match status" value="1"/>
</dbReference>
<reference evidence="13 14" key="1">
    <citation type="submission" date="2012-05" db="EMBL/GenBank/DDBJ databases">
        <title>Genome sequence of Nitritalea halalkaliphila LW7.</title>
        <authorList>
            <person name="Jangir P.K."/>
            <person name="Singh A."/>
            <person name="Shivaji S."/>
            <person name="Sharma R."/>
        </authorList>
    </citation>
    <scope>NUCLEOTIDE SEQUENCE [LARGE SCALE GENOMIC DNA]</scope>
    <source>
        <strain evidence="13 14">LW7</strain>
    </source>
</reference>
<feature type="active site" evidence="10">
    <location>
        <position position="247"/>
    </location>
</feature>
<dbReference type="PROSITE" id="PS51898">
    <property type="entry name" value="TYR_RECOMBINASE"/>
    <property type="match status" value="1"/>
</dbReference>
<keyword evidence="14" id="KW-1185">Reference proteome</keyword>
<feature type="active site" evidence="10">
    <location>
        <position position="244"/>
    </location>
</feature>
<keyword evidence="9 10" id="KW-0131">Cell cycle</keyword>
<dbReference type="OrthoDB" id="9801717at2"/>
<dbReference type="HAMAP" id="MF_01808">
    <property type="entry name" value="Recomb_XerC_XerD"/>
    <property type="match status" value="1"/>
</dbReference>
<dbReference type="GO" id="GO:0051301">
    <property type="term" value="P:cell division"/>
    <property type="evidence" value="ECO:0007669"/>
    <property type="project" value="UniProtKB-KW"/>
</dbReference>
<dbReference type="CDD" id="cd00798">
    <property type="entry name" value="INT_XerDC_C"/>
    <property type="match status" value="1"/>
</dbReference>
<keyword evidence="7 10" id="KW-0238">DNA-binding</keyword>
<dbReference type="EMBL" id="AJYA01000039">
    <property type="protein sequence ID" value="EIM74812.1"/>
    <property type="molecule type" value="Genomic_DNA"/>
</dbReference>
<keyword evidence="5 10" id="KW-0159">Chromosome partition</keyword>
<dbReference type="SUPFAM" id="SSF56349">
    <property type="entry name" value="DNA breaking-rejoining enzymes"/>
    <property type="match status" value="1"/>
</dbReference>
<dbReference type="InterPro" id="IPR002104">
    <property type="entry name" value="Integrase_catalytic"/>
</dbReference>
<dbReference type="Pfam" id="PF02899">
    <property type="entry name" value="Phage_int_SAM_1"/>
    <property type="match status" value="1"/>
</dbReference>
<dbReference type="GO" id="GO:0005737">
    <property type="term" value="C:cytoplasm"/>
    <property type="evidence" value="ECO:0007669"/>
    <property type="project" value="UniProtKB-SubCell"/>
</dbReference>
<dbReference type="GO" id="GO:0009037">
    <property type="term" value="F:tyrosine-based site-specific recombinase activity"/>
    <property type="evidence" value="ECO:0007669"/>
    <property type="project" value="UniProtKB-UniRule"/>
</dbReference>
<organism evidence="13 14">
    <name type="scientific">Nitritalea halalkaliphila LW7</name>
    <dbReference type="NCBI Taxonomy" id="1189621"/>
    <lineage>
        <taxon>Bacteria</taxon>
        <taxon>Pseudomonadati</taxon>
        <taxon>Bacteroidota</taxon>
        <taxon>Cytophagia</taxon>
        <taxon>Cytophagales</taxon>
        <taxon>Cyclobacteriaceae</taxon>
        <taxon>Nitritalea</taxon>
    </lineage>
</organism>
<feature type="active site" evidence="10">
    <location>
        <position position="173"/>
    </location>
</feature>
<comment type="caution">
    <text evidence="13">The sequence shown here is derived from an EMBL/GenBank/DDBJ whole genome shotgun (WGS) entry which is preliminary data.</text>
</comment>
<evidence type="ECO:0000259" key="12">
    <source>
        <dbReference type="PROSITE" id="PS51900"/>
    </source>
</evidence>
<feature type="active site" description="O-(3'-phospho-DNA)-tyrosine intermediate" evidence="10">
    <location>
        <position position="279"/>
    </location>
</feature>
<comment type="subunit">
    <text evidence="10">Forms a cyclic heterotetrameric complex composed of two molecules of XerC and two molecules of XerD.</text>
</comment>
<sequence>MKHWDIHIREFDAYLRIERGLAANTRAAYLQDVEKLRNYLLAEGQTSPESVRLQHLRDFAREVAALGVSPYTQARIISGIKAFYKYLRYEEHISEDPAQLLQAPKLGRKLPEVLTVHEIDRLLEAIPLGKAEGHRNRAMIELLYSSGLRVSELVGLTFNDVYADIRFLRVMGKGSKERLVPYGKSAAHHLALFLEQRRQQQPAPGHEAYLFLNRRGKALSRVMVFLLLKEYAAAAGIEKTVSPHTFRHSFATHLIEGGADLRVVQELLGHASITTTEIYTHLDRDYLRQVMQSFHPRG</sequence>
<evidence type="ECO:0000256" key="3">
    <source>
        <dbReference type="ARBA" id="ARBA00022490"/>
    </source>
</evidence>
<comment type="function">
    <text evidence="10">Site-specific tyrosine recombinase, which acts by catalyzing the cutting and rejoining of the recombining DNA molecules. The XerC-XerD complex is essential to convert dimers of the bacterial chromosome into monomers to permit their segregation at cell division. It also contributes to the segregational stability of plasmids.</text>
</comment>
<dbReference type="STRING" id="1189621.A3SI_15336"/>